<feature type="transmembrane region" description="Helical" evidence="1">
    <location>
        <begin position="151"/>
        <end position="172"/>
    </location>
</feature>
<gene>
    <name evidence="2" type="ORF">Nepgr_021704</name>
</gene>
<accession>A0AAD3SX88</accession>
<reference evidence="2" key="1">
    <citation type="submission" date="2023-05" db="EMBL/GenBank/DDBJ databases">
        <title>Nepenthes gracilis genome sequencing.</title>
        <authorList>
            <person name="Fukushima K."/>
        </authorList>
    </citation>
    <scope>NUCLEOTIDE SEQUENCE</scope>
    <source>
        <strain evidence="2">SING2019-196</strain>
    </source>
</reference>
<proteinExistence type="predicted"/>
<organism evidence="2 3">
    <name type="scientific">Nepenthes gracilis</name>
    <name type="common">Slender pitcher plant</name>
    <dbReference type="NCBI Taxonomy" id="150966"/>
    <lineage>
        <taxon>Eukaryota</taxon>
        <taxon>Viridiplantae</taxon>
        <taxon>Streptophyta</taxon>
        <taxon>Embryophyta</taxon>
        <taxon>Tracheophyta</taxon>
        <taxon>Spermatophyta</taxon>
        <taxon>Magnoliopsida</taxon>
        <taxon>eudicotyledons</taxon>
        <taxon>Gunneridae</taxon>
        <taxon>Pentapetalae</taxon>
        <taxon>Caryophyllales</taxon>
        <taxon>Nepenthaceae</taxon>
        <taxon>Nepenthes</taxon>
    </lineage>
</organism>
<evidence type="ECO:0000256" key="1">
    <source>
        <dbReference type="SAM" id="Phobius"/>
    </source>
</evidence>
<keyword evidence="1" id="KW-1133">Transmembrane helix</keyword>
<feature type="transmembrane region" description="Helical" evidence="1">
    <location>
        <begin position="24"/>
        <end position="45"/>
    </location>
</feature>
<name>A0AAD3SX88_NEPGR</name>
<keyword evidence="3" id="KW-1185">Reference proteome</keyword>
<protein>
    <recommendedName>
        <fullName evidence="4">Transmembrane protein</fullName>
    </recommendedName>
</protein>
<keyword evidence="1" id="KW-0472">Membrane</keyword>
<dbReference type="EMBL" id="BSYO01000021">
    <property type="protein sequence ID" value="GMH19863.1"/>
    <property type="molecule type" value="Genomic_DNA"/>
</dbReference>
<dbReference type="AlphaFoldDB" id="A0AAD3SX88"/>
<keyword evidence="1" id="KW-0812">Transmembrane</keyword>
<evidence type="ECO:0008006" key="4">
    <source>
        <dbReference type="Google" id="ProtNLM"/>
    </source>
</evidence>
<feature type="transmembrane region" description="Helical" evidence="1">
    <location>
        <begin position="52"/>
        <end position="75"/>
    </location>
</feature>
<evidence type="ECO:0000313" key="3">
    <source>
        <dbReference type="Proteomes" id="UP001279734"/>
    </source>
</evidence>
<evidence type="ECO:0000313" key="2">
    <source>
        <dbReference type="EMBL" id="GMH19863.1"/>
    </source>
</evidence>
<sequence length="309" mass="34200">MVVIMDGSRPCGRVLSMRELFNQWFFAPTSSNLGMHCTWIGYVILEGVWVHLLYATVFPWMLLTVFVALTISALFELGFRIFEMGSRVLSCCNMLLSLVFGSEEYLLWICQEISEFDILVVMLSSCGCYGPRGYRNQVLSLEADAGHSSEILVLFIAILVLWVDLALVDIGCSAETMDRRRLDRGFAHCLLKRRSDDVGLGLFVVRSKKSCARPPLCSICDGWHGNLVGLFFFAGVARLPQSAISGIEMGTCCGLSVSGVTVQESGMGLLNSLVLWQFQPRAVVSDTCRWSLHLLGAISDGCNIRNVNL</sequence>
<comment type="caution">
    <text evidence="2">The sequence shown here is derived from an EMBL/GenBank/DDBJ whole genome shotgun (WGS) entry which is preliminary data.</text>
</comment>
<dbReference type="Proteomes" id="UP001279734">
    <property type="component" value="Unassembled WGS sequence"/>
</dbReference>